<feature type="region of interest" description="Disordered" evidence="9">
    <location>
        <begin position="1"/>
        <end position="28"/>
    </location>
</feature>
<keyword evidence="4" id="KW-0997">Cell inner membrane</keyword>
<accession>A0ABP6NTC7</accession>
<comment type="subcellular location">
    <subcellularLocation>
        <location evidence="1">Cell inner membrane</location>
        <topology evidence="1">Multi-pass membrane protein</topology>
    </subcellularLocation>
    <subcellularLocation>
        <location evidence="8">Cell membrane</location>
        <topology evidence="8">Multi-pass membrane protein</topology>
    </subcellularLocation>
</comment>
<evidence type="ECO:0000256" key="5">
    <source>
        <dbReference type="ARBA" id="ARBA00022692"/>
    </source>
</evidence>
<feature type="transmembrane region" description="Helical" evidence="8">
    <location>
        <begin position="91"/>
        <end position="111"/>
    </location>
</feature>
<comment type="caution">
    <text evidence="11">The sequence shown here is derived from an EMBL/GenBank/DDBJ whole genome shotgun (WGS) entry which is preliminary data.</text>
</comment>
<feature type="transmembrane region" description="Helical" evidence="8">
    <location>
        <begin position="216"/>
        <end position="241"/>
    </location>
</feature>
<name>A0ABP6NTC7_9ACTN</name>
<dbReference type="InterPro" id="IPR000515">
    <property type="entry name" value="MetI-like"/>
</dbReference>
<evidence type="ECO:0000256" key="3">
    <source>
        <dbReference type="ARBA" id="ARBA00022475"/>
    </source>
</evidence>
<dbReference type="PANTHER" id="PTHR43357">
    <property type="entry name" value="INNER MEMBRANE ABC TRANSPORTER PERMEASE PROTEIN YDCV"/>
    <property type="match status" value="1"/>
</dbReference>
<feature type="transmembrane region" description="Helical" evidence="8">
    <location>
        <begin position="123"/>
        <end position="145"/>
    </location>
</feature>
<keyword evidence="2 8" id="KW-0813">Transport</keyword>
<dbReference type="PROSITE" id="PS50928">
    <property type="entry name" value="ABC_TM1"/>
    <property type="match status" value="2"/>
</dbReference>
<feature type="transmembrane region" description="Helical" evidence="8">
    <location>
        <begin position="423"/>
        <end position="445"/>
    </location>
</feature>
<dbReference type="CDD" id="cd06261">
    <property type="entry name" value="TM_PBP2"/>
    <property type="match status" value="2"/>
</dbReference>
<dbReference type="SUPFAM" id="SSF161098">
    <property type="entry name" value="MetI-like"/>
    <property type="match status" value="2"/>
</dbReference>
<evidence type="ECO:0000256" key="4">
    <source>
        <dbReference type="ARBA" id="ARBA00022519"/>
    </source>
</evidence>
<comment type="similarity">
    <text evidence="8">Belongs to the binding-protein-dependent transport system permease family.</text>
</comment>
<keyword evidence="12" id="KW-1185">Reference proteome</keyword>
<reference evidence="12" key="1">
    <citation type="journal article" date="2019" name="Int. J. Syst. Evol. Microbiol.">
        <title>The Global Catalogue of Microorganisms (GCM) 10K type strain sequencing project: providing services to taxonomists for standard genome sequencing and annotation.</title>
        <authorList>
            <consortium name="The Broad Institute Genomics Platform"/>
            <consortium name="The Broad Institute Genome Sequencing Center for Infectious Disease"/>
            <person name="Wu L."/>
            <person name="Ma J."/>
        </authorList>
    </citation>
    <scope>NUCLEOTIDE SEQUENCE [LARGE SCALE GENOMIC DNA]</scope>
    <source>
        <strain evidence="12">JCM 15614</strain>
    </source>
</reference>
<evidence type="ECO:0000313" key="12">
    <source>
        <dbReference type="Proteomes" id="UP001499924"/>
    </source>
</evidence>
<feature type="transmembrane region" description="Helical" evidence="8">
    <location>
        <begin position="327"/>
        <end position="352"/>
    </location>
</feature>
<protein>
    <submittedName>
        <fullName evidence="11">Iron ABC transporter permease</fullName>
    </submittedName>
</protein>
<evidence type="ECO:0000256" key="2">
    <source>
        <dbReference type="ARBA" id="ARBA00022448"/>
    </source>
</evidence>
<evidence type="ECO:0000256" key="1">
    <source>
        <dbReference type="ARBA" id="ARBA00004429"/>
    </source>
</evidence>
<keyword evidence="5 8" id="KW-0812">Transmembrane</keyword>
<dbReference type="EMBL" id="BAAAVV010000001">
    <property type="protein sequence ID" value="GAA3156320.1"/>
    <property type="molecule type" value="Genomic_DNA"/>
</dbReference>
<dbReference type="Pfam" id="PF00528">
    <property type="entry name" value="BPD_transp_1"/>
    <property type="match status" value="2"/>
</dbReference>
<feature type="compositionally biased region" description="Basic and acidic residues" evidence="9">
    <location>
        <begin position="9"/>
        <end position="25"/>
    </location>
</feature>
<feature type="transmembrane region" description="Helical" evidence="8">
    <location>
        <begin position="503"/>
        <end position="524"/>
    </location>
</feature>
<evidence type="ECO:0000256" key="8">
    <source>
        <dbReference type="RuleBase" id="RU363032"/>
    </source>
</evidence>
<evidence type="ECO:0000259" key="10">
    <source>
        <dbReference type="PROSITE" id="PS50928"/>
    </source>
</evidence>
<feature type="transmembrane region" description="Helical" evidence="8">
    <location>
        <begin position="36"/>
        <end position="59"/>
    </location>
</feature>
<feature type="transmembrane region" description="Helical" evidence="8">
    <location>
        <begin position="276"/>
        <end position="299"/>
    </location>
</feature>
<evidence type="ECO:0000256" key="7">
    <source>
        <dbReference type="ARBA" id="ARBA00023136"/>
    </source>
</evidence>
<organism evidence="11 12">
    <name type="scientific">Blastococcus jejuensis</name>
    <dbReference type="NCBI Taxonomy" id="351224"/>
    <lineage>
        <taxon>Bacteria</taxon>
        <taxon>Bacillati</taxon>
        <taxon>Actinomycetota</taxon>
        <taxon>Actinomycetes</taxon>
        <taxon>Geodermatophilales</taxon>
        <taxon>Geodermatophilaceae</taxon>
        <taxon>Blastococcus</taxon>
    </lineage>
</organism>
<evidence type="ECO:0000313" key="11">
    <source>
        <dbReference type="EMBL" id="GAA3156320.1"/>
    </source>
</evidence>
<feature type="transmembrane region" description="Helical" evidence="8">
    <location>
        <begin position="451"/>
        <end position="469"/>
    </location>
</feature>
<feature type="transmembrane region" description="Helical" evidence="8">
    <location>
        <begin position="389"/>
        <end position="411"/>
    </location>
</feature>
<feature type="transmembrane region" description="Helical" evidence="8">
    <location>
        <begin position="556"/>
        <end position="576"/>
    </location>
</feature>
<feature type="domain" description="ABC transmembrane type-1" evidence="10">
    <location>
        <begin position="87"/>
        <end position="295"/>
    </location>
</feature>
<keyword evidence="6 8" id="KW-1133">Transmembrane helix</keyword>
<evidence type="ECO:0000256" key="6">
    <source>
        <dbReference type="ARBA" id="ARBA00022989"/>
    </source>
</evidence>
<keyword evidence="7 8" id="KW-0472">Membrane</keyword>
<proteinExistence type="inferred from homology"/>
<feature type="domain" description="ABC transmembrane type-1" evidence="10">
    <location>
        <begin position="385"/>
        <end position="575"/>
    </location>
</feature>
<sequence length="587" mass="63488">MTLTSPPVRAEERAESTDPTADPKRSGRTSPISGKVFIVAGVAAAIGYLALVPLGYLIWGTFFDANNNLDFSGFQRAYGNGRMGELWGNSLAFAGGSAALSLTVGTTLAYLNVRTAVPFKALFFAASIVPLIVPGILYTVSWIFLASPQIGLLNAILEPITGGNPPFNIFSIEGMIWVEGLHSSPIVFLLMVAAFRSMDPSLEESALMSGASRLQTLRRVTLPLVRPALLSAVLVILITSLESFEVPALLGLQDGIYVFTSRIYFVFRSYPRDLQAAGALAVSLLLIAVIGVIVARLLAGKGSKTYQTVTGKGFRPRPLDLGKWKPVVGVGILIYFFATVIGPLLVLLYAALLPYYQAPSWDVFSQFTFDNFREVFEMRSAARALGNSLVLGLGSATIVMALMSVAAWISVRSKIPGRGIVEQLSFVPLVIPGIVLGVSISFVYLRFPFPVYGTLLILLIAYMTKYMPYGMRYASTSMMQISSELEESAQVSGAGWFTTFRRVLLPLLSPGLLAGFIYILVVSFRELSSSLLLYSPGNEVLSILIWEQFENGSFNVLAAIGVLMVLALVVMVTIAYKLGAKVGLRED</sequence>
<evidence type="ECO:0000256" key="9">
    <source>
        <dbReference type="SAM" id="MobiDB-lite"/>
    </source>
</evidence>
<keyword evidence="3" id="KW-1003">Cell membrane</keyword>
<dbReference type="InterPro" id="IPR035906">
    <property type="entry name" value="MetI-like_sf"/>
</dbReference>
<dbReference type="RefSeq" id="WP_344686879.1">
    <property type="nucleotide sequence ID" value="NZ_BAAAVV010000001.1"/>
</dbReference>
<dbReference type="PANTHER" id="PTHR43357:SF4">
    <property type="entry name" value="INNER MEMBRANE ABC TRANSPORTER PERMEASE PROTEIN YDCV"/>
    <property type="match status" value="1"/>
</dbReference>
<dbReference type="Gene3D" id="1.10.3720.10">
    <property type="entry name" value="MetI-like"/>
    <property type="match status" value="2"/>
</dbReference>
<dbReference type="Proteomes" id="UP001499924">
    <property type="component" value="Unassembled WGS sequence"/>
</dbReference>
<gene>
    <name evidence="11" type="ORF">GCM10010531_04550</name>
</gene>